<comment type="similarity">
    <text evidence="2">Belongs to the CPA3 antiporters (TC 2.A.63) subunit D family.</text>
</comment>
<feature type="transmembrane region" description="Helical" evidence="8">
    <location>
        <begin position="79"/>
        <end position="106"/>
    </location>
</feature>
<organism evidence="10 11">
    <name type="scientific">Sinomonas terrae</name>
    <dbReference type="NCBI Taxonomy" id="2908838"/>
    <lineage>
        <taxon>Bacteria</taxon>
        <taxon>Bacillati</taxon>
        <taxon>Actinomycetota</taxon>
        <taxon>Actinomycetes</taxon>
        <taxon>Micrococcales</taxon>
        <taxon>Micrococcaceae</taxon>
        <taxon>Sinomonas</taxon>
    </lineage>
</organism>
<proteinExistence type="inferred from homology"/>
<evidence type="ECO:0000256" key="6">
    <source>
        <dbReference type="ARBA" id="ARBA00023136"/>
    </source>
</evidence>
<evidence type="ECO:0000313" key="10">
    <source>
        <dbReference type="EMBL" id="MCH6472289.1"/>
    </source>
</evidence>
<feature type="transmembrane region" description="Helical" evidence="8">
    <location>
        <begin position="6"/>
        <end position="27"/>
    </location>
</feature>
<name>A0ABS9U6H6_9MICC</name>
<evidence type="ECO:0000256" key="7">
    <source>
        <dbReference type="RuleBase" id="RU000320"/>
    </source>
</evidence>
<evidence type="ECO:0000259" key="9">
    <source>
        <dbReference type="Pfam" id="PF00361"/>
    </source>
</evidence>
<keyword evidence="6 8" id="KW-0472">Membrane</keyword>
<evidence type="ECO:0000256" key="2">
    <source>
        <dbReference type="ARBA" id="ARBA00005346"/>
    </source>
</evidence>
<dbReference type="InterPro" id="IPR001750">
    <property type="entry name" value="ND/Mrp_TM"/>
</dbReference>
<evidence type="ECO:0000256" key="5">
    <source>
        <dbReference type="ARBA" id="ARBA00022989"/>
    </source>
</evidence>
<evidence type="ECO:0000256" key="4">
    <source>
        <dbReference type="ARBA" id="ARBA00022692"/>
    </source>
</evidence>
<dbReference type="PANTHER" id="PTHR42703:SF1">
    <property type="entry name" value="NA(+)_H(+) ANTIPORTER SUBUNIT D1"/>
    <property type="match status" value="1"/>
</dbReference>
<evidence type="ECO:0000256" key="8">
    <source>
        <dbReference type="SAM" id="Phobius"/>
    </source>
</evidence>
<feature type="transmembrane region" description="Helical" evidence="8">
    <location>
        <begin position="594"/>
        <end position="612"/>
    </location>
</feature>
<dbReference type="Proteomes" id="UP001202922">
    <property type="component" value="Unassembled WGS sequence"/>
</dbReference>
<evidence type="ECO:0000256" key="1">
    <source>
        <dbReference type="ARBA" id="ARBA00004651"/>
    </source>
</evidence>
<keyword evidence="5 8" id="KW-1133">Transmembrane helix</keyword>
<feature type="transmembrane region" description="Helical" evidence="8">
    <location>
        <begin position="250"/>
        <end position="273"/>
    </location>
</feature>
<feature type="domain" description="NADH:quinone oxidoreductase/Mrp antiporter transmembrane" evidence="9">
    <location>
        <begin position="135"/>
        <end position="423"/>
    </location>
</feature>
<accession>A0ABS9U6H6</accession>
<evidence type="ECO:0000313" key="11">
    <source>
        <dbReference type="Proteomes" id="UP001202922"/>
    </source>
</evidence>
<feature type="transmembrane region" description="Helical" evidence="8">
    <location>
        <begin position="285"/>
        <end position="303"/>
    </location>
</feature>
<protein>
    <submittedName>
        <fullName evidence="10">Complex I subunit 5 family protein</fullName>
    </submittedName>
</protein>
<comment type="caution">
    <text evidence="10">The sequence shown here is derived from an EMBL/GenBank/DDBJ whole genome shotgun (WGS) entry which is preliminary data.</text>
</comment>
<feature type="transmembrane region" description="Helical" evidence="8">
    <location>
        <begin position="141"/>
        <end position="158"/>
    </location>
</feature>
<feature type="transmembrane region" description="Helical" evidence="8">
    <location>
        <begin position="414"/>
        <end position="434"/>
    </location>
</feature>
<feature type="transmembrane region" description="Helical" evidence="8">
    <location>
        <begin position="380"/>
        <end position="402"/>
    </location>
</feature>
<dbReference type="EMBL" id="JAKZBV010000001">
    <property type="protein sequence ID" value="MCH6472289.1"/>
    <property type="molecule type" value="Genomic_DNA"/>
</dbReference>
<keyword evidence="11" id="KW-1185">Reference proteome</keyword>
<feature type="transmembrane region" description="Helical" evidence="8">
    <location>
        <begin position="310"/>
        <end position="331"/>
    </location>
</feature>
<sequence length="614" mass="64368">MLPETLAAPTLPVIVIGLILVACALMSLGRILPRRSTDVLSIGASLAAVVLEALLLVNASQGRLVYWMGGWPFRSTRGVGIALVGDQVSVGIALLASALMLAALVFAWRYFESESVHFHGLMVLFLAGMTGFAFAGDVFTMFVFFELMGVAAYALTGIKSEDPSAVHGAINFGIVNSLAAYLSLMGVALLYARTGNLNIAALSHALASDHSLLVPIAFVLLLAGFLVKAAIAPFHFWLADAHAVAPSPVCVLFSGVMVELGLYGVARVYWAIFSSTDIAPAAQRAFLMLGVLTALVGGVMCFLQRHLKRLLAYSTVSHLGLFLTVLGLSSPEALGGVALYILGHAAIKGALFLQSGVILDRYGSVDEFSLHGRGRDARTLGAAFLLSGVALAGAPPFALGLGKGIAEHGLSEANAPWLMALMIAVSAVTGGAVLRVGARIFLDVGSPPEGIEAEGMSGDEEHIEVSIGREHIPVSMMAPVLGLLAAGLVLGFLPEIGTAVNQAAARFMDRDGYVGAVLNGGLVNSTSAYTTTAEHGTASWEPEGIWLGLLTVVLAVGVAAFGVFRHRIPERLRRGRLLVRPPLEFLRHVHSGKVGDYVVWLLIGLGASWAVLLV</sequence>
<dbReference type="InterPro" id="IPR050586">
    <property type="entry name" value="CPA3_Na-H_Antiporter_D"/>
</dbReference>
<keyword evidence="3" id="KW-1003">Cell membrane</keyword>
<feature type="transmembrane region" description="Helical" evidence="8">
    <location>
        <begin position="170"/>
        <end position="192"/>
    </location>
</feature>
<feature type="transmembrane region" description="Helical" evidence="8">
    <location>
        <begin position="118"/>
        <end position="135"/>
    </location>
</feature>
<dbReference type="RefSeq" id="WP_241056185.1">
    <property type="nucleotide sequence ID" value="NZ_JAKZBV010000001.1"/>
</dbReference>
<dbReference type="PANTHER" id="PTHR42703">
    <property type="entry name" value="NADH DEHYDROGENASE"/>
    <property type="match status" value="1"/>
</dbReference>
<feature type="transmembrane region" description="Helical" evidence="8">
    <location>
        <begin position="39"/>
        <end position="59"/>
    </location>
</feature>
<dbReference type="Pfam" id="PF00361">
    <property type="entry name" value="Proton_antipo_M"/>
    <property type="match status" value="1"/>
</dbReference>
<feature type="transmembrane region" description="Helical" evidence="8">
    <location>
        <begin position="545"/>
        <end position="564"/>
    </location>
</feature>
<feature type="transmembrane region" description="Helical" evidence="8">
    <location>
        <begin position="474"/>
        <end position="493"/>
    </location>
</feature>
<evidence type="ECO:0000256" key="3">
    <source>
        <dbReference type="ARBA" id="ARBA00022475"/>
    </source>
</evidence>
<reference evidence="10 11" key="1">
    <citation type="submission" date="2022-03" db="EMBL/GenBank/DDBJ databases">
        <title>Sinomonas sp. isolated from a soil.</title>
        <authorList>
            <person name="Han J."/>
            <person name="Kim D.-U."/>
        </authorList>
    </citation>
    <scope>NUCLEOTIDE SEQUENCE [LARGE SCALE GENOMIC DNA]</scope>
    <source>
        <strain evidence="10 11">5-5</strain>
    </source>
</reference>
<comment type="subcellular location">
    <subcellularLocation>
        <location evidence="1">Cell membrane</location>
        <topology evidence="1">Multi-pass membrane protein</topology>
    </subcellularLocation>
    <subcellularLocation>
        <location evidence="7">Membrane</location>
        <topology evidence="7">Multi-pass membrane protein</topology>
    </subcellularLocation>
</comment>
<feature type="transmembrane region" description="Helical" evidence="8">
    <location>
        <begin position="212"/>
        <end position="238"/>
    </location>
</feature>
<gene>
    <name evidence="10" type="ORF">L0M17_20370</name>
</gene>
<keyword evidence="4 7" id="KW-0812">Transmembrane</keyword>
<feature type="transmembrane region" description="Helical" evidence="8">
    <location>
        <begin position="337"/>
        <end position="359"/>
    </location>
</feature>